<keyword evidence="2" id="KW-1185">Reference proteome</keyword>
<dbReference type="Pfam" id="PF07148">
    <property type="entry name" value="MalM"/>
    <property type="match status" value="1"/>
</dbReference>
<sequence length="302" mass="32956">MIVVKGETMKTKLITLFYYSILSCISLPLVAYAAGTVSEKTMINPEVSNNVAYSIPASVLQKQVWKPMKPPAMHTIVLSRASPQINEGNIQGAIATLALPASQGALKITLSSLIKDKQVYLPNVLVFDEKFQPVALYASHSFSYQQPGIFSGERVERTLKITPVSGQKNIYLLIYTTHADLQTSTKMVDPAKAYAQGVGNAVPNIPDPIALHTDTGILTLKVTSERTTENVLADHTFVDPNPNRVPKSISGETEQHFNEAIKKAIKNGDINKALTLLDEAERLGSSSARETFIKMIKSKESS</sequence>
<reference evidence="1 2" key="1">
    <citation type="journal article" date="2017" name="Nat. Microbiol.">
        <title>Natural product diversity associated with the nematode symbionts Photorhabdus and Xenorhabdus.</title>
        <authorList>
            <person name="Tobias N.J."/>
            <person name="Wolff H."/>
            <person name="Djahanschiri B."/>
            <person name="Grundmann F."/>
            <person name="Kronenwerth M."/>
            <person name="Shi Y.M."/>
            <person name="Simonyi S."/>
            <person name="Grun P."/>
            <person name="Shapiro-Ilan D."/>
            <person name="Pidot S.J."/>
            <person name="Stinear T.P."/>
            <person name="Ebersberger I."/>
            <person name="Bode H.B."/>
        </authorList>
    </citation>
    <scope>NUCLEOTIDE SEQUENCE [LARGE SCALE GENOMIC DNA]</scope>
    <source>
        <strain evidence="1 2">DSM 17904</strain>
    </source>
</reference>
<gene>
    <name evidence="1" type="ORF">Xsto_02664</name>
</gene>
<dbReference type="GO" id="GO:0008643">
    <property type="term" value="P:carbohydrate transport"/>
    <property type="evidence" value="ECO:0007669"/>
    <property type="project" value="InterPro"/>
</dbReference>
<dbReference type="PROSITE" id="PS51257">
    <property type="entry name" value="PROKAR_LIPOPROTEIN"/>
    <property type="match status" value="1"/>
</dbReference>
<dbReference type="GO" id="GO:0042597">
    <property type="term" value="C:periplasmic space"/>
    <property type="evidence" value="ECO:0007669"/>
    <property type="project" value="InterPro"/>
</dbReference>
<organism evidence="1 2">
    <name type="scientific">Xenorhabdus stockiae</name>
    <dbReference type="NCBI Taxonomy" id="351614"/>
    <lineage>
        <taxon>Bacteria</taxon>
        <taxon>Pseudomonadati</taxon>
        <taxon>Pseudomonadota</taxon>
        <taxon>Gammaproteobacteria</taxon>
        <taxon>Enterobacterales</taxon>
        <taxon>Morganellaceae</taxon>
        <taxon>Xenorhabdus</taxon>
    </lineage>
</organism>
<evidence type="ECO:0000313" key="2">
    <source>
        <dbReference type="Proteomes" id="UP000222366"/>
    </source>
</evidence>
<evidence type="ECO:0000313" key="1">
    <source>
        <dbReference type="EMBL" id="PHM64781.1"/>
    </source>
</evidence>
<protein>
    <submittedName>
        <fullName evidence="1">Maltose operon protein MalM</fullName>
    </submittedName>
</protein>
<dbReference type="NCBIfam" id="NF007855">
    <property type="entry name" value="PRK10564.1"/>
    <property type="match status" value="1"/>
</dbReference>
<comment type="caution">
    <text evidence="1">The sequence shown here is derived from an EMBL/GenBank/DDBJ whole genome shotgun (WGS) entry which is preliminary data.</text>
</comment>
<dbReference type="Proteomes" id="UP000222366">
    <property type="component" value="Unassembled WGS sequence"/>
</dbReference>
<proteinExistence type="predicted"/>
<dbReference type="InterPro" id="IPR010794">
    <property type="entry name" value="MalM"/>
</dbReference>
<dbReference type="EMBL" id="NJAJ01000024">
    <property type="protein sequence ID" value="PHM64781.1"/>
    <property type="molecule type" value="Genomic_DNA"/>
</dbReference>
<dbReference type="AlphaFoldDB" id="A0A2D0KMW8"/>
<accession>A0A2D0KMW8</accession>
<name>A0A2D0KMW8_9GAMM</name>